<feature type="compositionally biased region" description="Pro residues" evidence="1">
    <location>
        <begin position="433"/>
        <end position="448"/>
    </location>
</feature>
<feature type="compositionally biased region" description="Gly residues" evidence="1">
    <location>
        <begin position="175"/>
        <end position="189"/>
    </location>
</feature>
<feature type="region of interest" description="Disordered" evidence="1">
    <location>
        <begin position="171"/>
        <end position="297"/>
    </location>
</feature>
<comment type="caution">
    <text evidence="2">The sequence shown here is derived from an EMBL/GenBank/DDBJ whole genome shotgun (WGS) entry which is preliminary data.</text>
</comment>
<name>A0A835TLU6_9CHLO</name>
<gene>
    <name evidence="2" type="ORF">HYH02_009415</name>
</gene>
<feature type="region of interest" description="Disordered" evidence="1">
    <location>
        <begin position="123"/>
        <end position="146"/>
    </location>
</feature>
<dbReference type="EMBL" id="JAEHOD010000032">
    <property type="protein sequence ID" value="KAG2442999.1"/>
    <property type="molecule type" value="Genomic_DNA"/>
</dbReference>
<evidence type="ECO:0000313" key="2">
    <source>
        <dbReference type="EMBL" id="KAG2442999.1"/>
    </source>
</evidence>
<dbReference type="Proteomes" id="UP000613740">
    <property type="component" value="Unassembled WGS sequence"/>
</dbReference>
<evidence type="ECO:0000313" key="3">
    <source>
        <dbReference type="Proteomes" id="UP000613740"/>
    </source>
</evidence>
<dbReference type="AlphaFoldDB" id="A0A835TLU6"/>
<feature type="compositionally biased region" description="Acidic residues" evidence="1">
    <location>
        <begin position="192"/>
        <end position="208"/>
    </location>
</feature>
<dbReference type="OrthoDB" id="546666at2759"/>
<feature type="compositionally biased region" description="Acidic residues" evidence="1">
    <location>
        <begin position="131"/>
        <end position="142"/>
    </location>
</feature>
<feature type="compositionally biased region" description="Low complexity" evidence="1">
    <location>
        <begin position="38"/>
        <end position="70"/>
    </location>
</feature>
<protein>
    <submittedName>
        <fullName evidence="2">Uncharacterized protein</fullName>
    </submittedName>
</protein>
<evidence type="ECO:0000256" key="1">
    <source>
        <dbReference type="SAM" id="MobiDB-lite"/>
    </source>
</evidence>
<reference evidence="2" key="1">
    <citation type="journal article" date="2020" name="bioRxiv">
        <title>Comparative genomics of Chlamydomonas.</title>
        <authorList>
            <person name="Craig R.J."/>
            <person name="Hasan A.R."/>
            <person name="Ness R.W."/>
            <person name="Keightley P.D."/>
        </authorList>
    </citation>
    <scope>NUCLEOTIDE SEQUENCE</scope>
    <source>
        <strain evidence="2">CCAP 11/173</strain>
    </source>
</reference>
<dbReference type="InterPro" id="IPR042530">
    <property type="entry name" value="EME1/EME2_C"/>
</dbReference>
<feature type="compositionally biased region" description="Basic and acidic residues" evidence="1">
    <location>
        <begin position="230"/>
        <end position="297"/>
    </location>
</feature>
<accession>A0A835TLU6</accession>
<feature type="region of interest" description="Disordered" evidence="1">
    <location>
        <begin position="86"/>
        <end position="105"/>
    </location>
</feature>
<dbReference type="Gene3D" id="1.10.150.670">
    <property type="entry name" value="Crossover junction endonuclease EME1, DNA-binding domain"/>
    <property type="match status" value="1"/>
</dbReference>
<feature type="region of interest" description="Disordered" evidence="1">
    <location>
        <begin position="1"/>
        <end position="78"/>
    </location>
</feature>
<organism evidence="2 3">
    <name type="scientific">Chlamydomonas schloesseri</name>
    <dbReference type="NCBI Taxonomy" id="2026947"/>
    <lineage>
        <taxon>Eukaryota</taxon>
        <taxon>Viridiplantae</taxon>
        <taxon>Chlorophyta</taxon>
        <taxon>core chlorophytes</taxon>
        <taxon>Chlorophyceae</taxon>
        <taxon>CS clade</taxon>
        <taxon>Chlamydomonadales</taxon>
        <taxon>Chlamydomonadaceae</taxon>
        <taxon>Chlamydomonas</taxon>
    </lineage>
</organism>
<proteinExistence type="predicted"/>
<feature type="region of interest" description="Disordered" evidence="1">
    <location>
        <begin position="432"/>
        <end position="455"/>
    </location>
</feature>
<keyword evidence="3" id="KW-1185">Reference proteome</keyword>
<sequence length="735" mass="74489">MIDLTLSSDEEEVRSPKRPRVHAEPGPLAERVGIRSQAPAQTAAGQAGDAAAVAPVAAAAAARPPATADACGDDHGLGVRERTGAAGVWETGTRSAGAAGPGPGSAALAAAAATYDSARGLLGQRSAGLGDDGDDEDGDWEPENDHERRLLAGVAAGAGLGSVAAGAAAAAAGDSGCGAAGGGGSGGRGWGDEDADDDWLDAEAEAEVEGAAGGGGKKKVGAGAGARKRLTAEERERAKAEKAEEKERARAAKAAERERAKAAKEAEKEAKKAAKEATKRAKEADKEDRRNQKEVDNALKATMVPRYLRLLLSNSLAAHPLGMAMQAHAPVAREGRHETFDVEVHREMPLAAAGYRYCMWGMRVPAGAAERLAAAAAAGGSEGCCALEPCSLPDVADTGKSLLLFPLLALVLLGDELLRHLEADAAFAALPGVEPPRPARAGPAPEPRLPGAAGGGWVPAAGGGRAAPAAAGPRGPLSRLYSDVAAAHPGASLLVYVVGLGEALTRRQRANKAFNREAVEDLLFDITVGMPAVRLHTDCPDGDWAHAATFLVNYGWALAGAPRKRQAAQPGYLNNFGNKSTLPLRVIKDVLRDRAAAAAAAAATAAGGGAAVPADEADDAEAADASAVVEAAEEGALRALVPALVLCDALSHLVVPASAAAVAAEYGSLGALIEALKARPEGKLRERLLANCPIPGAVPGKQRLTRAGPAAAASLARFLTTHNGREVWADAADVE</sequence>